<dbReference type="PANTHER" id="PTHR46585:SF1">
    <property type="entry name" value="CHROMO DOMAIN-CONTAINING PROTEIN"/>
    <property type="match status" value="1"/>
</dbReference>
<organism evidence="4 5">
    <name type="scientific">Frankliniella fusca</name>
    <dbReference type="NCBI Taxonomy" id="407009"/>
    <lineage>
        <taxon>Eukaryota</taxon>
        <taxon>Metazoa</taxon>
        <taxon>Ecdysozoa</taxon>
        <taxon>Arthropoda</taxon>
        <taxon>Hexapoda</taxon>
        <taxon>Insecta</taxon>
        <taxon>Pterygota</taxon>
        <taxon>Neoptera</taxon>
        <taxon>Paraneoptera</taxon>
        <taxon>Thysanoptera</taxon>
        <taxon>Terebrantia</taxon>
        <taxon>Thripoidea</taxon>
        <taxon>Thripidae</taxon>
        <taxon>Frankliniella</taxon>
    </lineage>
</organism>
<dbReference type="PANTHER" id="PTHR46585">
    <property type="entry name" value="INTEGRASE CORE DOMAIN CONTAINING PROTEIN"/>
    <property type="match status" value="1"/>
</dbReference>
<comment type="caution">
    <text evidence="4">The sequence shown here is derived from an EMBL/GenBank/DDBJ whole genome shotgun (WGS) entry which is preliminary data.</text>
</comment>
<dbReference type="InterPro" id="IPR036397">
    <property type="entry name" value="RNaseH_sf"/>
</dbReference>
<dbReference type="SUPFAM" id="SSF53098">
    <property type="entry name" value="Ribonuclease H-like"/>
    <property type="match status" value="1"/>
</dbReference>
<keyword evidence="5" id="KW-1185">Reference proteome</keyword>
<feature type="region of interest" description="Disordered" evidence="1">
    <location>
        <begin position="1"/>
        <end position="43"/>
    </location>
</feature>
<evidence type="ECO:0000313" key="4">
    <source>
        <dbReference type="EMBL" id="KAK3918982.1"/>
    </source>
</evidence>
<name>A0AAE1LI65_9NEOP</name>
<dbReference type="GO" id="GO:0015074">
    <property type="term" value="P:DNA integration"/>
    <property type="evidence" value="ECO:0007669"/>
    <property type="project" value="InterPro"/>
</dbReference>
<dbReference type="SUPFAM" id="SSF54160">
    <property type="entry name" value="Chromo domain-like"/>
    <property type="match status" value="1"/>
</dbReference>
<dbReference type="InterPro" id="IPR001584">
    <property type="entry name" value="Integrase_cat-core"/>
</dbReference>
<dbReference type="PROSITE" id="PS50994">
    <property type="entry name" value="INTEGRASE"/>
    <property type="match status" value="1"/>
</dbReference>
<dbReference type="InterPro" id="IPR016197">
    <property type="entry name" value="Chromo-like_dom_sf"/>
</dbReference>
<dbReference type="EMBL" id="JAHWGI010000968">
    <property type="protein sequence ID" value="KAK3918982.1"/>
    <property type="molecule type" value="Genomic_DNA"/>
</dbReference>
<proteinExistence type="predicted"/>
<feature type="domain" description="Integrase catalytic" evidence="2">
    <location>
        <begin position="88"/>
        <end position="187"/>
    </location>
</feature>
<dbReference type="AlphaFoldDB" id="A0AAE1LI65"/>
<feature type="compositionally biased region" description="Low complexity" evidence="1">
    <location>
        <begin position="1"/>
        <end position="15"/>
    </location>
</feature>
<dbReference type="Gene3D" id="3.30.420.10">
    <property type="entry name" value="Ribonuclease H-like superfamily/Ribonuclease H"/>
    <property type="match status" value="1"/>
</dbReference>
<gene>
    <name evidence="4" type="ORF">KUF71_001106</name>
    <name evidence="3" type="ORF">KUF71_023882</name>
</gene>
<evidence type="ECO:0000313" key="5">
    <source>
        <dbReference type="Proteomes" id="UP001219518"/>
    </source>
</evidence>
<dbReference type="Proteomes" id="UP001219518">
    <property type="component" value="Unassembled WGS sequence"/>
</dbReference>
<feature type="compositionally biased region" description="Polar residues" evidence="1">
    <location>
        <begin position="16"/>
        <end position="43"/>
    </location>
</feature>
<dbReference type="EMBL" id="JAHWGI010000382">
    <property type="protein sequence ID" value="KAK3914481.1"/>
    <property type="molecule type" value="Genomic_DNA"/>
</dbReference>
<reference evidence="4" key="1">
    <citation type="submission" date="2021-07" db="EMBL/GenBank/DDBJ databases">
        <authorList>
            <person name="Catto M.A."/>
            <person name="Jacobson A."/>
            <person name="Kennedy G."/>
            <person name="Labadie P."/>
            <person name="Hunt B.G."/>
            <person name="Srinivasan R."/>
        </authorList>
    </citation>
    <scope>NUCLEOTIDE SEQUENCE</scope>
    <source>
        <strain evidence="4">PL_HMW_Pooled</strain>
        <tissue evidence="4">Head</tissue>
    </source>
</reference>
<sequence length="280" mass="32670">MTSTRRTGTSISSRGKNTQSIKRNPKYKQNGTQTGSDGLDNIFTNTRHPSGFSTVERLKKASNSNFTRKQVAEYLQGQDAYTLHKRARRTFPRNVTYADNIDDCWQADLADFSSIKDENQETKFILCVIDVFSRYAWTVPVLNKQSQTIKEAFEDIFKTTTRRPTRLITDKVGDYVRISREKKRFEKGSTWNWSEEIFRITKVIPHIQPIYRIADIDNNEELEGSFYSWELSPVKRPTTFKIAYIINTRGKGPRKEVFVHWRGYPKSSRSWILAKDLRTT</sequence>
<reference evidence="4" key="2">
    <citation type="journal article" date="2023" name="BMC Genomics">
        <title>Pest status, molecular evolution, and epigenetic factors derived from the genome assembly of Frankliniella fusca, a thysanopteran phytovirus vector.</title>
        <authorList>
            <person name="Catto M.A."/>
            <person name="Labadie P.E."/>
            <person name="Jacobson A.L."/>
            <person name="Kennedy G.G."/>
            <person name="Srinivasan R."/>
            <person name="Hunt B.G."/>
        </authorList>
    </citation>
    <scope>NUCLEOTIDE SEQUENCE</scope>
    <source>
        <strain evidence="4">PL_HMW_Pooled</strain>
    </source>
</reference>
<protein>
    <submittedName>
        <fullName evidence="4">Uncharacterized transposon-derived protein</fullName>
    </submittedName>
</protein>
<accession>A0AAE1LI65</accession>
<dbReference type="InterPro" id="IPR012337">
    <property type="entry name" value="RNaseH-like_sf"/>
</dbReference>
<evidence type="ECO:0000259" key="2">
    <source>
        <dbReference type="PROSITE" id="PS50994"/>
    </source>
</evidence>
<evidence type="ECO:0000256" key="1">
    <source>
        <dbReference type="SAM" id="MobiDB-lite"/>
    </source>
</evidence>
<dbReference type="GO" id="GO:0005694">
    <property type="term" value="C:chromosome"/>
    <property type="evidence" value="ECO:0007669"/>
    <property type="project" value="UniProtKB-ARBA"/>
</dbReference>
<evidence type="ECO:0000313" key="3">
    <source>
        <dbReference type="EMBL" id="KAK3914481.1"/>
    </source>
</evidence>
<dbReference type="GO" id="GO:0003676">
    <property type="term" value="F:nucleic acid binding"/>
    <property type="evidence" value="ECO:0007669"/>
    <property type="project" value="InterPro"/>
</dbReference>